<evidence type="ECO:0000313" key="4">
    <source>
        <dbReference type="Proteomes" id="UP001163105"/>
    </source>
</evidence>
<feature type="chain" id="PRO_5044227784" description="Antifungal protein" evidence="2">
    <location>
        <begin position="19"/>
        <end position="115"/>
    </location>
</feature>
<proteinExistence type="predicted"/>
<evidence type="ECO:0000256" key="2">
    <source>
        <dbReference type="SAM" id="SignalP"/>
    </source>
</evidence>
<keyword evidence="2" id="KW-0732">Signal</keyword>
<organism evidence="3 4">
    <name type="scientific">Purpureocillium lavendulum</name>
    <dbReference type="NCBI Taxonomy" id="1247861"/>
    <lineage>
        <taxon>Eukaryota</taxon>
        <taxon>Fungi</taxon>
        <taxon>Dikarya</taxon>
        <taxon>Ascomycota</taxon>
        <taxon>Pezizomycotina</taxon>
        <taxon>Sordariomycetes</taxon>
        <taxon>Hypocreomycetidae</taxon>
        <taxon>Hypocreales</taxon>
        <taxon>Ophiocordycipitaceae</taxon>
        <taxon>Purpureocillium</taxon>
    </lineage>
</organism>
<dbReference type="Proteomes" id="UP001163105">
    <property type="component" value="Unassembled WGS sequence"/>
</dbReference>
<dbReference type="EMBL" id="JAQHRD010000003">
    <property type="protein sequence ID" value="KAJ6443576.1"/>
    <property type="molecule type" value="Genomic_DNA"/>
</dbReference>
<name>A0AB34FZ03_9HYPO</name>
<feature type="region of interest" description="Disordered" evidence="1">
    <location>
        <begin position="22"/>
        <end position="41"/>
    </location>
</feature>
<protein>
    <recommendedName>
        <fullName evidence="5">Antifungal protein</fullName>
    </recommendedName>
</protein>
<evidence type="ECO:0008006" key="5">
    <source>
        <dbReference type="Google" id="ProtNLM"/>
    </source>
</evidence>
<accession>A0AB34FZ03</accession>
<evidence type="ECO:0000313" key="3">
    <source>
        <dbReference type="EMBL" id="KAJ6443576.1"/>
    </source>
</evidence>
<comment type="caution">
    <text evidence="3">The sequence shown here is derived from an EMBL/GenBank/DDBJ whole genome shotgun (WGS) entry which is preliminary data.</text>
</comment>
<reference evidence="3" key="1">
    <citation type="submission" date="2023-01" db="EMBL/GenBank/DDBJ databases">
        <title>The growth and conidiation of Purpureocillium lavendulum are regulated by nitrogen source and histone H3K14 acetylation.</title>
        <authorList>
            <person name="Tang P."/>
            <person name="Han J."/>
            <person name="Zhang C."/>
            <person name="Tang P."/>
            <person name="Qi F."/>
            <person name="Zhang K."/>
            <person name="Liang L."/>
        </authorList>
    </citation>
    <scope>NUCLEOTIDE SEQUENCE</scope>
    <source>
        <strain evidence="3">YMF1.00683</strain>
    </source>
</reference>
<feature type="compositionally biased region" description="Polar residues" evidence="1">
    <location>
        <begin position="22"/>
        <end position="33"/>
    </location>
</feature>
<dbReference type="AlphaFoldDB" id="A0AB34FZ03"/>
<evidence type="ECO:0000256" key="1">
    <source>
        <dbReference type="SAM" id="MobiDB-lite"/>
    </source>
</evidence>
<gene>
    <name evidence="3" type="ORF">O9K51_04755</name>
</gene>
<keyword evidence="4" id="KW-1185">Reference proteome</keyword>
<feature type="signal peptide" evidence="2">
    <location>
        <begin position="1"/>
        <end position="18"/>
    </location>
</feature>
<sequence length="115" mass="12631">MRVVALLSALALANLANASVMSKSQATKRAQQKNTDDRDTRSGVCNIDKQVCVVLIYKFQEAKEKGNWTYSKKNETFACPPSHQCARAKKVSEGGYCKVNDINGKPEVECGSGRF</sequence>